<feature type="coiled-coil region" evidence="1">
    <location>
        <begin position="48"/>
        <end position="89"/>
    </location>
</feature>
<reference evidence="4 5" key="1">
    <citation type="submission" date="2016-10" db="EMBL/GenBank/DDBJ databases">
        <authorList>
            <person name="de Groot N.N."/>
        </authorList>
    </citation>
    <scope>NUCLEOTIDE SEQUENCE [LARGE SCALE GENOMIC DNA]</scope>
    <source>
        <strain evidence="4 5">A52C2</strain>
    </source>
</reference>
<evidence type="ECO:0000256" key="2">
    <source>
        <dbReference type="SAM" id="Phobius"/>
    </source>
</evidence>
<accession>A0A1H9N118</accession>
<feature type="chain" id="PRO_5011755292" evidence="3">
    <location>
        <begin position="20"/>
        <end position="137"/>
    </location>
</feature>
<keyword evidence="2" id="KW-0472">Membrane</keyword>
<dbReference type="STRING" id="1855383.SAMN05216548_114139"/>
<feature type="transmembrane region" description="Helical" evidence="2">
    <location>
        <begin position="12"/>
        <end position="34"/>
    </location>
</feature>
<evidence type="ECO:0000256" key="3">
    <source>
        <dbReference type="SAM" id="SignalP"/>
    </source>
</evidence>
<keyword evidence="1" id="KW-0175">Coiled coil</keyword>
<dbReference type="Proteomes" id="UP000199647">
    <property type="component" value="Unassembled WGS sequence"/>
</dbReference>
<keyword evidence="2" id="KW-1133">Transmembrane helix</keyword>
<sequence length="137" mass="14550">MLSAILAKLPLKACAIAFAALLAVGSIVGVYLYVSHLQNALVTSQSALATEKDQRAIAEKSLTDLKADNDAQVKNLEDLSKHNEAAEAEWQSVVVDTQTIDTGTDTHETADRLNALSARLNRMLEDASAGNNGDGQD</sequence>
<gene>
    <name evidence="4" type="ORF">SAMN05216548_114139</name>
</gene>
<dbReference type="AlphaFoldDB" id="A0A1H9N118"/>
<protein>
    <submittedName>
        <fullName evidence="4">Uncharacterized protein</fullName>
    </submittedName>
</protein>
<evidence type="ECO:0000256" key="1">
    <source>
        <dbReference type="SAM" id="Coils"/>
    </source>
</evidence>
<keyword evidence="2" id="KW-0812">Transmembrane</keyword>
<dbReference type="RefSeq" id="WP_092498663.1">
    <property type="nucleotide sequence ID" value="NZ_FOFG01000014.1"/>
</dbReference>
<dbReference type="EMBL" id="FOFG01000014">
    <property type="protein sequence ID" value="SER29676.1"/>
    <property type="molecule type" value="Genomic_DNA"/>
</dbReference>
<keyword evidence="3" id="KW-0732">Signal</keyword>
<feature type="signal peptide" evidence="3">
    <location>
        <begin position="1"/>
        <end position="19"/>
    </location>
</feature>
<evidence type="ECO:0000313" key="4">
    <source>
        <dbReference type="EMBL" id="SER29676.1"/>
    </source>
</evidence>
<name>A0A1H9N118_9HYPH</name>
<keyword evidence="5" id="KW-1185">Reference proteome</keyword>
<evidence type="ECO:0000313" key="5">
    <source>
        <dbReference type="Proteomes" id="UP000199647"/>
    </source>
</evidence>
<proteinExistence type="predicted"/>
<organism evidence="4 5">
    <name type="scientific">Faunimonas pinastri</name>
    <dbReference type="NCBI Taxonomy" id="1855383"/>
    <lineage>
        <taxon>Bacteria</taxon>
        <taxon>Pseudomonadati</taxon>
        <taxon>Pseudomonadota</taxon>
        <taxon>Alphaproteobacteria</taxon>
        <taxon>Hyphomicrobiales</taxon>
        <taxon>Afifellaceae</taxon>
        <taxon>Faunimonas</taxon>
    </lineage>
</organism>